<comment type="catalytic activity">
    <reaction evidence="11">
        <text>2 [molybdopterin-synthase sulfur-carrier protein]-C-terminal-Gly-aminoethanethioate + cyclic pyranopterin phosphate + H2O = molybdopterin + 2 [molybdopterin-synthase sulfur-carrier protein]-C-terminal Gly-Gly + 2 H(+)</text>
        <dbReference type="Rhea" id="RHEA:26333"/>
        <dbReference type="Rhea" id="RHEA-COMP:12202"/>
        <dbReference type="Rhea" id="RHEA-COMP:19907"/>
        <dbReference type="ChEBI" id="CHEBI:15377"/>
        <dbReference type="ChEBI" id="CHEBI:15378"/>
        <dbReference type="ChEBI" id="CHEBI:58698"/>
        <dbReference type="ChEBI" id="CHEBI:59648"/>
        <dbReference type="ChEBI" id="CHEBI:90778"/>
        <dbReference type="ChEBI" id="CHEBI:232372"/>
        <dbReference type="EC" id="2.8.1.12"/>
    </reaction>
</comment>
<evidence type="ECO:0000256" key="3">
    <source>
        <dbReference type="ARBA" id="ARBA00011950"/>
    </source>
</evidence>
<proteinExistence type="inferred from homology"/>
<keyword evidence="13" id="KW-1185">Reference proteome</keyword>
<accession>A0ABY5TLQ5</accession>
<sequence>MIDRIRIQEQDFDLAEEYQLLRQTDSAVGAVVTFTGLVRDFELVSEEDRKADSQGQPSAKHSIDLLSLQYYPGMTESLLEAIVEQANQRWNLIATTVIHRVGDLSPKEQIVLVGVASQHRADAFEAAQFLMDYLKTQATFWKSVRRNGEQQWIESKASDQQAAARWDGSDNE</sequence>
<evidence type="ECO:0000256" key="5">
    <source>
        <dbReference type="ARBA" id="ARBA00023150"/>
    </source>
</evidence>
<evidence type="ECO:0000256" key="1">
    <source>
        <dbReference type="ARBA" id="ARBA00005046"/>
    </source>
</evidence>
<dbReference type="EMBL" id="CP103416">
    <property type="protein sequence ID" value="UVW34290.1"/>
    <property type="molecule type" value="Genomic_DNA"/>
</dbReference>
<dbReference type="CDD" id="cd00756">
    <property type="entry name" value="MoaE"/>
    <property type="match status" value="1"/>
</dbReference>
<name>A0ABY5TLQ5_9GAMM</name>
<evidence type="ECO:0000256" key="4">
    <source>
        <dbReference type="ARBA" id="ARBA00013858"/>
    </source>
</evidence>
<evidence type="ECO:0000256" key="8">
    <source>
        <dbReference type="ARBA" id="ARBA00030407"/>
    </source>
</evidence>
<evidence type="ECO:0000256" key="9">
    <source>
        <dbReference type="ARBA" id="ARBA00030781"/>
    </source>
</evidence>
<dbReference type="PANTHER" id="PTHR23404">
    <property type="entry name" value="MOLYBDOPTERIN SYNTHASE RELATED"/>
    <property type="match status" value="1"/>
</dbReference>
<evidence type="ECO:0000256" key="11">
    <source>
        <dbReference type="ARBA" id="ARBA00049878"/>
    </source>
</evidence>
<protein>
    <recommendedName>
        <fullName evidence="4">Molybdopterin synthase catalytic subunit</fullName>
        <ecNumber evidence="3">2.8.1.12</ecNumber>
    </recommendedName>
    <alternativeName>
        <fullName evidence="9">MPT synthase subunit 2</fullName>
    </alternativeName>
    <alternativeName>
        <fullName evidence="7">Molybdenum cofactor biosynthesis protein E</fullName>
    </alternativeName>
    <alternativeName>
        <fullName evidence="8">Molybdopterin-converting factor large subunit</fullName>
    </alternativeName>
    <alternativeName>
        <fullName evidence="10">Molybdopterin-converting factor subunit 2</fullName>
    </alternativeName>
</protein>
<organism evidence="12 13">
    <name type="scientific">SAR92 clade bacterium H455</name>
    <dbReference type="NCBI Taxonomy" id="2974818"/>
    <lineage>
        <taxon>Bacteria</taxon>
        <taxon>Pseudomonadati</taxon>
        <taxon>Pseudomonadota</taxon>
        <taxon>Gammaproteobacteria</taxon>
        <taxon>Cellvibrionales</taxon>
        <taxon>Porticoccaceae</taxon>
        <taxon>SAR92 clade</taxon>
    </lineage>
</organism>
<comment type="subunit">
    <text evidence="6">Heterotetramer of 2 MoaD subunits and 2 MoaE subunits. Also stable as homodimer. The enzyme changes between these two forms during catalysis.</text>
</comment>
<keyword evidence="5" id="KW-0501">Molybdenum cofactor biosynthesis</keyword>
<dbReference type="InterPro" id="IPR036563">
    <property type="entry name" value="MoaE_sf"/>
</dbReference>
<evidence type="ECO:0000256" key="2">
    <source>
        <dbReference type="ARBA" id="ARBA00005426"/>
    </source>
</evidence>
<evidence type="ECO:0000313" key="12">
    <source>
        <dbReference type="EMBL" id="UVW34290.1"/>
    </source>
</evidence>
<comment type="pathway">
    <text evidence="1">Cofactor biosynthesis; molybdopterin biosynthesis.</text>
</comment>
<evidence type="ECO:0000313" key="13">
    <source>
        <dbReference type="Proteomes" id="UP001059934"/>
    </source>
</evidence>
<dbReference type="Pfam" id="PF02391">
    <property type="entry name" value="MoaE"/>
    <property type="match status" value="1"/>
</dbReference>
<gene>
    <name evidence="12" type="ORF">NYF23_09690</name>
</gene>
<dbReference type="EC" id="2.8.1.12" evidence="3"/>
<reference evidence="12" key="1">
    <citation type="submission" date="2022-08" db="EMBL/GenBank/DDBJ databases">
        <title>Catabolic pathway analysis in culturable SAR92 clade bacteria reveals their overlooked roles in DMSP degradation in coastal seas.</title>
        <authorList>
            <person name="He X."/>
            <person name="Zhang X."/>
            <person name="Zhang Y."/>
        </authorList>
    </citation>
    <scope>NUCLEOTIDE SEQUENCE</scope>
    <source>
        <strain evidence="12">H455</strain>
    </source>
</reference>
<dbReference type="Proteomes" id="UP001059934">
    <property type="component" value="Chromosome"/>
</dbReference>
<evidence type="ECO:0000256" key="6">
    <source>
        <dbReference type="ARBA" id="ARBA00026066"/>
    </source>
</evidence>
<dbReference type="SUPFAM" id="SSF54690">
    <property type="entry name" value="Molybdopterin synthase subunit MoaE"/>
    <property type="match status" value="1"/>
</dbReference>
<comment type="similarity">
    <text evidence="2">Belongs to the MoaE family.</text>
</comment>
<dbReference type="Gene3D" id="3.90.1170.40">
    <property type="entry name" value="Molybdopterin biosynthesis MoaE subunit"/>
    <property type="match status" value="1"/>
</dbReference>
<evidence type="ECO:0000256" key="7">
    <source>
        <dbReference type="ARBA" id="ARBA00029745"/>
    </source>
</evidence>
<evidence type="ECO:0000256" key="10">
    <source>
        <dbReference type="ARBA" id="ARBA00032474"/>
    </source>
</evidence>
<dbReference type="InterPro" id="IPR003448">
    <property type="entry name" value="Mopterin_biosynth_MoaE"/>
</dbReference>